<dbReference type="Proteomes" id="UP000236594">
    <property type="component" value="Unassembled WGS sequence"/>
</dbReference>
<evidence type="ECO:0000313" key="2">
    <source>
        <dbReference type="EMBL" id="PWN69037.1"/>
    </source>
</evidence>
<protein>
    <recommendedName>
        <fullName evidence="4">Lanthionine synthetase</fullName>
    </recommendedName>
</protein>
<feature type="binding site" evidence="1">
    <location>
        <position position="292"/>
    </location>
    <ligand>
        <name>Zn(2+)</name>
        <dbReference type="ChEBI" id="CHEBI:29105"/>
    </ligand>
</feature>
<sequence>MSILHHLYKNILNHEHQHIGLMNGACSELIFLHHYFSTYPELYDQVAEKKIAKYRDLIFDDIENERIDLSYASGLAGVLSSSYYLENSQWCALDFLDFEDIGNVMLEQAIEEFENDNFDFFYGGNGLLMPFLNNQADIRKLDKDLLHTLKETIVRKKTDLFWQSSKNREDNISNFGISHGFLPNLFLLACMADSDKDISFIKKTVSEFLTYASEEGTESVFPSVIEGSKENSKYASRLAWCYGDLGIACILYKIGVLIKDINLQNKALQILSKTTLRKHDDSSKVTDASVCHGSAGISSIYHSFYDKTGNIMFKEAGDYWQGITQSYYSPDDQECCFLYKSADEYVYNMGLLEGLAGIGLSLLPKKDWSCLFLIQ</sequence>
<comment type="caution">
    <text evidence="2">The sequence shown here is derived from an EMBL/GenBank/DDBJ whole genome shotgun (WGS) entry which is preliminary data.</text>
</comment>
<proteinExistence type="predicted"/>
<dbReference type="AlphaFoldDB" id="A0A316X5U8"/>
<feature type="binding site" evidence="1">
    <location>
        <position position="241"/>
    </location>
    <ligand>
        <name>Zn(2+)</name>
        <dbReference type="ChEBI" id="CHEBI:29105"/>
    </ligand>
</feature>
<evidence type="ECO:0000313" key="3">
    <source>
        <dbReference type="Proteomes" id="UP000236594"/>
    </source>
</evidence>
<dbReference type="OrthoDB" id="6313827at2"/>
<evidence type="ECO:0000256" key="1">
    <source>
        <dbReference type="PIRSR" id="PIRSR607822-1"/>
    </source>
</evidence>
<organism evidence="2 3">
    <name type="scientific">Chryseobacterium phosphatilyticum</name>
    <dbReference type="NCBI Taxonomy" id="475075"/>
    <lineage>
        <taxon>Bacteria</taxon>
        <taxon>Pseudomonadati</taxon>
        <taxon>Bacteroidota</taxon>
        <taxon>Flavobacteriia</taxon>
        <taxon>Flavobacteriales</taxon>
        <taxon>Weeksellaceae</taxon>
        <taxon>Chryseobacterium group</taxon>
        <taxon>Chryseobacterium</taxon>
    </lineage>
</organism>
<keyword evidence="1" id="KW-0862">Zinc</keyword>
<dbReference type="SMART" id="SM01260">
    <property type="entry name" value="LANC_like"/>
    <property type="match status" value="1"/>
</dbReference>
<dbReference type="Pfam" id="PF05147">
    <property type="entry name" value="LANC_like"/>
    <property type="match status" value="1"/>
</dbReference>
<dbReference type="GO" id="GO:0031179">
    <property type="term" value="P:peptide modification"/>
    <property type="evidence" value="ECO:0007669"/>
    <property type="project" value="InterPro"/>
</dbReference>
<dbReference type="PRINTS" id="PR01950">
    <property type="entry name" value="LANCSUPER"/>
</dbReference>
<dbReference type="PRINTS" id="PR01955">
    <property type="entry name" value="LANCFRANKIA"/>
</dbReference>
<dbReference type="GO" id="GO:0046872">
    <property type="term" value="F:metal ion binding"/>
    <property type="evidence" value="ECO:0007669"/>
    <property type="project" value="UniProtKB-KW"/>
</dbReference>
<feature type="binding site" evidence="1">
    <location>
        <position position="291"/>
    </location>
    <ligand>
        <name>Zn(2+)</name>
        <dbReference type="ChEBI" id="CHEBI:29105"/>
    </ligand>
</feature>
<dbReference type="Gene3D" id="1.50.10.20">
    <property type="match status" value="1"/>
</dbReference>
<keyword evidence="3" id="KW-1185">Reference proteome</keyword>
<evidence type="ECO:0008006" key="4">
    <source>
        <dbReference type="Google" id="ProtNLM"/>
    </source>
</evidence>
<name>A0A316X5U8_9FLAO</name>
<accession>A0A316X5U8</accession>
<keyword evidence="1" id="KW-0479">Metal-binding</keyword>
<dbReference type="EMBL" id="PPED02000003">
    <property type="protein sequence ID" value="PWN69037.1"/>
    <property type="molecule type" value="Genomic_DNA"/>
</dbReference>
<dbReference type="RefSeq" id="WP_109712656.1">
    <property type="nucleotide sequence ID" value="NZ_PPED02000003.1"/>
</dbReference>
<gene>
    <name evidence="2" type="ORF">C1631_013285</name>
</gene>
<reference evidence="2 3" key="1">
    <citation type="submission" date="2018-04" db="EMBL/GenBank/DDBJ databases">
        <title>Draft Genome Sequence of Phosphate-Solubilizing Chryseobacterium sp. ISE14 that is a Biocontrol and Plant Growth-Promoting Rhizobacterium Isolated from Cucumber.</title>
        <authorList>
            <person name="Jeong J.-J."/>
            <person name="Sang M.K."/>
            <person name="Choi I.-G."/>
            <person name="Kim K.D."/>
        </authorList>
    </citation>
    <scope>NUCLEOTIDE SEQUENCE [LARGE SCALE GENOMIC DNA]</scope>
    <source>
        <strain evidence="2 3">ISE14</strain>
    </source>
</reference>
<dbReference type="InterPro" id="IPR007822">
    <property type="entry name" value="LANC-like"/>
</dbReference>
<dbReference type="SUPFAM" id="SSF158745">
    <property type="entry name" value="LanC-like"/>
    <property type="match status" value="1"/>
</dbReference>